<name>A0A1D2YSX3_9BACI</name>
<comment type="subunit">
    <text evidence="3">Homotrimer.</text>
</comment>
<accession>A0A1D2YSX3</accession>
<dbReference type="AlphaFoldDB" id="A0A1D2YSX3"/>
<dbReference type="NCBIfam" id="TIGR00636">
    <property type="entry name" value="PduO_Nterm"/>
    <property type="match status" value="1"/>
</dbReference>
<comment type="similarity">
    <text evidence="2 15">Belongs to the Cob(I)alamin adenosyltransferase family.</text>
</comment>
<evidence type="ECO:0000313" key="18">
    <source>
        <dbReference type="Proteomes" id="UP000243739"/>
    </source>
</evidence>
<dbReference type="EMBL" id="MIJF01000055">
    <property type="protein sequence ID" value="OEF98802.1"/>
    <property type="molecule type" value="Genomic_DNA"/>
</dbReference>
<evidence type="ECO:0000256" key="14">
    <source>
        <dbReference type="ARBA" id="ARBA00048692"/>
    </source>
</evidence>
<evidence type="ECO:0000259" key="16">
    <source>
        <dbReference type="Pfam" id="PF01923"/>
    </source>
</evidence>
<dbReference type="RefSeq" id="WP_069657325.1">
    <property type="nucleotide sequence ID" value="NZ_MIJF01000055.1"/>
</dbReference>
<evidence type="ECO:0000256" key="10">
    <source>
        <dbReference type="ARBA" id="ARBA00031529"/>
    </source>
</evidence>
<organism evidence="17 18">
    <name type="scientific">Vulcanibacillus modesticaldus</name>
    <dbReference type="NCBI Taxonomy" id="337097"/>
    <lineage>
        <taxon>Bacteria</taxon>
        <taxon>Bacillati</taxon>
        <taxon>Bacillota</taxon>
        <taxon>Bacilli</taxon>
        <taxon>Bacillales</taxon>
        <taxon>Bacillaceae</taxon>
        <taxon>Vulcanibacillus</taxon>
    </lineage>
</organism>
<feature type="domain" description="Cobalamin adenosyltransferase-like" evidence="16">
    <location>
        <begin position="4"/>
        <end position="164"/>
    </location>
</feature>
<dbReference type="FunFam" id="1.20.1200.10:FF:000001">
    <property type="entry name" value="Cob(I)yrinic acid a,c-diamide adenosyltransferase"/>
    <property type="match status" value="1"/>
</dbReference>
<evidence type="ECO:0000256" key="7">
    <source>
        <dbReference type="ARBA" id="ARBA00022679"/>
    </source>
</evidence>
<comment type="catalytic activity">
    <reaction evidence="13 15">
        <text>2 cob(II)yrinate a,c diamide + reduced [electron-transfer flavoprotein] + 2 ATP = 2 adenosylcob(III)yrinate a,c-diamide + 2 triphosphate + oxidized [electron-transfer flavoprotein] + 3 H(+)</text>
        <dbReference type="Rhea" id="RHEA:11528"/>
        <dbReference type="Rhea" id="RHEA-COMP:10685"/>
        <dbReference type="Rhea" id="RHEA-COMP:10686"/>
        <dbReference type="ChEBI" id="CHEBI:15378"/>
        <dbReference type="ChEBI" id="CHEBI:18036"/>
        <dbReference type="ChEBI" id="CHEBI:30616"/>
        <dbReference type="ChEBI" id="CHEBI:57692"/>
        <dbReference type="ChEBI" id="CHEBI:58307"/>
        <dbReference type="ChEBI" id="CHEBI:58503"/>
        <dbReference type="ChEBI" id="CHEBI:58537"/>
        <dbReference type="EC" id="2.5.1.17"/>
    </reaction>
</comment>
<keyword evidence="9 15" id="KW-0067">ATP-binding</keyword>
<dbReference type="Pfam" id="PF01923">
    <property type="entry name" value="Cob_adeno_trans"/>
    <property type="match status" value="1"/>
</dbReference>
<gene>
    <name evidence="17" type="ORF">BHF71_10900</name>
</gene>
<keyword evidence="7 15" id="KW-0808">Transferase</keyword>
<comment type="caution">
    <text evidence="17">The sequence shown here is derived from an EMBL/GenBank/DDBJ whole genome shotgun (WGS) entry which is preliminary data.</text>
</comment>
<evidence type="ECO:0000256" key="11">
    <source>
        <dbReference type="ARBA" id="ARBA00033334"/>
    </source>
</evidence>
<evidence type="ECO:0000256" key="5">
    <source>
        <dbReference type="ARBA" id="ARBA00020963"/>
    </source>
</evidence>
<dbReference type="EC" id="2.5.1.17" evidence="4 15"/>
<keyword evidence="6 15" id="KW-0169">Cobalamin biosynthesis</keyword>
<keyword evidence="18" id="KW-1185">Reference proteome</keyword>
<dbReference type="GO" id="GO:0008817">
    <property type="term" value="F:corrinoid adenosyltransferase activity"/>
    <property type="evidence" value="ECO:0007669"/>
    <property type="project" value="UniProtKB-UniRule"/>
</dbReference>
<evidence type="ECO:0000313" key="17">
    <source>
        <dbReference type="EMBL" id="OEF98802.1"/>
    </source>
</evidence>
<dbReference type="GO" id="GO:0005524">
    <property type="term" value="F:ATP binding"/>
    <property type="evidence" value="ECO:0007669"/>
    <property type="project" value="UniProtKB-UniRule"/>
</dbReference>
<dbReference type="SUPFAM" id="SSF89028">
    <property type="entry name" value="Cobalamin adenosyltransferase-like"/>
    <property type="match status" value="1"/>
</dbReference>
<evidence type="ECO:0000256" key="1">
    <source>
        <dbReference type="ARBA" id="ARBA00005121"/>
    </source>
</evidence>
<keyword evidence="8 15" id="KW-0547">Nucleotide-binding</keyword>
<proteinExistence type="inferred from homology"/>
<dbReference type="InterPro" id="IPR036451">
    <property type="entry name" value="CblAdoTrfase-like_sf"/>
</dbReference>
<dbReference type="UniPathway" id="UPA00148">
    <property type="reaction ID" value="UER00233"/>
</dbReference>
<dbReference type="Proteomes" id="UP000243739">
    <property type="component" value="Unassembled WGS sequence"/>
</dbReference>
<protein>
    <recommendedName>
        <fullName evidence="5 15">Corrinoid adenosyltransferase</fullName>
        <ecNumber evidence="4 15">2.5.1.17</ecNumber>
    </recommendedName>
    <alternativeName>
        <fullName evidence="10 15">Cob(II)alamin adenosyltransferase</fullName>
    </alternativeName>
    <alternativeName>
        <fullName evidence="12 15">Cob(II)yrinic acid a,c-diamide adenosyltransferase</fullName>
    </alternativeName>
    <alternativeName>
        <fullName evidence="11 15">Cobinamide/cobalamin adenosyltransferase</fullName>
    </alternativeName>
</protein>
<evidence type="ECO:0000256" key="3">
    <source>
        <dbReference type="ARBA" id="ARBA00011233"/>
    </source>
</evidence>
<dbReference type="PANTHER" id="PTHR12213:SF0">
    <property type="entry name" value="CORRINOID ADENOSYLTRANSFERASE MMAB"/>
    <property type="match status" value="1"/>
</dbReference>
<dbReference type="STRING" id="337097.BHF71_10900"/>
<dbReference type="Gene3D" id="1.20.1200.10">
    <property type="entry name" value="Cobalamin adenosyltransferase-like"/>
    <property type="match status" value="1"/>
</dbReference>
<comment type="pathway">
    <text evidence="1 15">Cofactor biosynthesis; adenosylcobalamin biosynthesis; adenosylcobalamin from cob(II)yrinate a,c-diamide: step 2/7.</text>
</comment>
<reference evidence="17 18" key="1">
    <citation type="submission" date="2016-09" db="EMBL/GenBank/DDBJ databases">
        <title>Draft genome sequence for the type strain of Vulcanibacillus modesticaldus BR, a strictly anaerobic, moderately thermophilic, and nitrate-reducing bacterium from deep sea-hydrothermal vents of the Mid-Atlantic Ridge.</title>
        <authorList>
            <person name="Abin C.A."/>
            <person name="Hollibaugh J.T."/>
        </authorList>
    </citation>
    <scope>NUCLEOTIDE SEQUENCE [LARGE SCALE GENOMIC DNA]</scope>
    <source>
        <strain evidence="17 18">BR</strain>
    </source>
</reference>
<evidence type="ECO:0000256" key="6">
    <source>
        <dbReference type="ARBA" id="ARBA00022573"/>
    </source>
</evidence>
<evidence type="ECO:0000256" key="13">
    <source>
        <dbReference type="ARBA" id="ARBA00048555"/>
    </source>
</evidence>
<evidence type="ECO:0000256" key="9">
    <source>
        <dbReference type="ARBA" id="ARBA00022840"/>
    </source>
</evidence>
<dbReference type="OrthoDB" id="9778896at2"/>
<dbReference type="PANTHER" id="PTHR12213">
    <property type="entry name" value="CORRINOID ADENOSYLTRANSFERASE"/>
    <property type="match status" value="1"/>
</dbReference>
<evidence type="ECO:0000256" key="12">
    <source>
        <dbReference type="ARBA" id="ARBA00033354"/>
    </source>
</evidence>
<comment type="catalytic activity">
    <reaction evidence="14 15">
        <text>2 cob(II)alamin + reduced [electron-transfer flavoprotein] + 2 ATP = 2 adenosylcob(III)alamin + 2 triphosphate + oxidized [electron-transfer flavoprotein] + 3 H(+)</text>
        <dbReference type="Rhea" id="RHEA:28671"/>
        <dbReference type="Rhea" id="RHEA-COMP:10685"/>
        <dbReference type="Rhea" id="RHEA-COMP:10686"/>
        <dbReference type="ChEBI" id="CHEBI:15378"/>
        <dbReference type="ChEBI" id="CHEBI:16304"/>
        <dbReference type="ChEBI" id="CHEBI:18036"/>
        <dbReference type="ChEBI" id="CHEBI:18408"/>
        <dbReference type="ChEBI" id="CHEBI:30616"/>
        <dbReference type="ChEBI" id="CHEBI:57692"/>
        <dbReference type="ChEBI" id="CHEBI:58307"/>
        <dbReference type="EC" id="2.5.1.17"/>
    </reaction>
</comment>
<evidence type="ECO:0000256" key="2">
    <source>
        <dbReference type="ARBA" id="ARBA00007487"/>
    </source>
</evidence>
<dbReference type="GO" id="GO:0009236">
    <property type="term" value="P:cobalamin biosynthetic process"/>
    <property type="evidence" value="ECO:0007669"/>
    <property type="project" value="UniProtKB-UniRule"/>
</dbReference>
<sequence>MSKIYTKTGDKGYTSLTGGKRVRKDDIIVETYGTIDEANSMIGLAVAKINHQSLEKIKKMLIDVQGDLFHVGAEVSTPKGERVYWPLKITQITKLEKNIDELEIELPKLQNFILPGGSEIGAILHVARTIIRRAERLAISNENVIVKAYLNRCSDFLFTAARWVNYQLQQNELEFKPTNH</sequence>
<evidence type="ECO:0000256" key="4">
    <source>
        <dbReference type="ARBA" id="ARBA00012454"/>
    </source>
</evidence>
<dbReference type="InterPro" id="IPR029499">
    <property type="entry name" value="PduO-typ"/>
</dbReference>
<dbReference type="InterPro" id="IPR016030">
    <property type="entry name" value="CblAdoTrfase-like"/>
</dbReference>
<evidence type="ECO:0000256" key="8">
    <source>
        <dbReference type="ARBA" id="ARBA00022741"/>
    </source>
</evidence>
<evidence type="ECO:0000256" key="15">
    <source>
        <dbReference type="RuleBase" id="RU366026"/>
    </source>
</evidence>